<keyword evidence="1" id="KW-1133">Transmembrane helix</keyword>
<evidence type="ECO:0000313" key="2">
    <source>
        <dbReference type="EMBL" id="KKY02605.1"/>
    </source>
</evidence>
<reference evidence="2 3" key="1">
    <citation type="submission" date="2015-04" db="EMBL/GenBank/DDBJ databases">
        <title>Microcin producing Clostridium sp. JC272T.</title>
        <authorList>
            <person name="Jyothsna T."/>
            <person name="Sasikala C."/>
            <person name="Ramana C."/>
        </authorList>
    </citation>
    <scope>NUCLEOTIDE SEQUENCE [LARGE SCALE GENOMIC DNA]</scope>
    <source>
        <strain evidence="2 3">JC272</strain>
    </source>
</reference>
<dbReference type="PATRIC" id="fig|1629550.3.peg.3153"/>
<dbReference type="PROSITE" id="PS51257">
    <property type="entry name" value="PROKAR_LIPOPROTEIN"/>
    <property type="match status" value="1"/>
</dbReference>
<sequence>MKKYSYNYHILLSVISSCLIGIISFFIIGPSQMITSKGVIQSVDDPNLIHTQISYGYDSIFKIIIISLVILLVLYKPVKSIFNKRLTNAN</sequence>
<keyword evidence="1" id="KW-0812">Transmembrane</keyword>
<evidence type="ECO:0000256" key="1">
    <source>
        <dbReference type="SAM" id="Phobius"/>
    </source>
</evidence>
<keyword evidence="1" id="KW-0472">Membrane</keyword>
<keyword evidence="3" id="KW-1185">Reference proteome</keyword>
<dbReference type="RefSeq" id="WP_046821855.1">
    <property type="nucleotide sequence ID" value="NZ_LBBT01000042.1"/>
</dbReference>
<protein>
    <submittedName>
        <fullName evidence="2">Uncharacterized protein</fullName>
    </submittedName>
</protein>
<evidence type="ECO:0000313" key="3">
    <source>
        <dbReference type="Proteomes" id="UP000034407"/>
    </source>
</evidence>
<accession>A0A0M3DJ48</accession>
<dbReference type="EMBL" id="LBBT01000042">
    <property type="protein sequence ID" value="KKY02605.1"/>
    <property type="molecule type" value="Genomic_DNA"/>
</dbReference>
<gene>
    <name evidence="2" type="ORF">VN21_02275</name>
</gene>
<dbReference type="AlphaFoldDB" id="A0A0M3DJ48"/>
<feature type="transmembrane region" description="Helical" evidence="1">
    <location>
        <begin position="55"/>
        <end position="75"/>
    </location>
</feature>
<proteinExistence type="predicted"/>
<dbReference type="Proteomes" id="UP000034407">
    <property type="component" value="Unassembled WGS sequence"/>
</dbReference>
<feature type="transmembrane region" description="Helical" evidence="1">
    <location>
        <begin position="7"/>
        <end position="28"/>
    </location>
</feature>
<organism evidence="2 3">
    <name type="scientific">Paraclostridium benzoelyticum</name>
    <dbReference type="NCBI Taxonomy" id="1629550"/>
    <lineage>
        <taxon>Bacteria</taxon>
        <taxon>Bacillati</taxon>
        <taxon>Bacillota</taxon>
        <taxon>Clostridia</taxon>
        <taxon>Peptostreptococcales</taxon>
        <taxon>Peptostreptococcaceae</taxon>
        <taxon>Paraclostridium</taxon>
    </lineage>
</organism>
<comment type="caution">
    <text evidence="2">The sequence shown here is derived from an EMBL/GenBank/DDBJ whole genome shotgun (WGS) entry which is preliminary data.</text>
</comment>
<name>A0A0M3DJ48_9FIRM</name>